<keyword evidence="2 7" id="KW-0808">Transferase</keyword>
<protein>
    <recommendedName>
        <fullName evidence="7">Signal transduction histidine-protein kinase/phosphatase DegS</fullName>
        <ecNumber evidence="7">2.7.13.3</ecNumber>
        <ecNumber evidence="7">3.1.3.-</ecNumber>
    </recommendedName>
</protein>
<dbReference type="EC" id="2.7.13.3" evidence="7"/>
<keyword evidence="11" id="KW-1185">Reference proteome</keyword>
<dbReference type="EMBL" id="CP014806">
    <property type="protein sequence ID" value="AMW98124.1"/>
    <property type="molecule type" value="Genomic_DNA"/>
</dbReference>
<reference evidence="10 11" key="1">
    <citation type="journal article" date="2016" name="Genome Announc.">
        <title>Whole-Genome Sequence of Rummeliibacillus stabekisii Strain PP9 Isolated from Antarctic Soil.</title>
        <authorList>
            <person name="da Mota F.F."/>
            <person name="Vollu R.E."/>
            <person name="Jurelevicius D."/>
            <person name="Seldin L."/>
        </authorList>
    </citation>
    <scope>NUCLEOTIDE SEQUENCE [LARGE SCALE GENOMIC DNA]</scope>
    <source>
        <strain evidence="10 11">PP9</strain>
    </source>
</reference>
<keyword evidence="6 7" id="KW-0902">Two-component regulatory system</keyword>
<dbReference type="OrthoDB" id="9781904at2"/>
<evidence type="ECO:0000256" key="2">
    <source>
        <dbReference type="ARBA" id="ARBA00022679"/>
    </source>
</evidence>
<proteinExistence type="predicted"/>
<keyword evidence="7" id="KW-0904">Protein phosphatase</keyword>
<accession>A0A143H8R8</accession>
<dbReference type="SMART" id="SM00387">
    <property type="entry name" value="HATPase_c"/>
    <property type="match status" value="1"/>
</dbReference>
<feature type="coiled-coil region" evidence="8">
    <location>
        <begin position="40"/>
        <end position="67"/>
    </location>
</feature>
<keyword evidence="8" id="KW-0175">Coiled coil</keyword>
<evidence type="ECO:0000256" key="5">
    <source>
        <dbReference type="ARBA" id="ARBA00022840"/>
    </source>
</evidence>
<dbReference type="KEGG" id="rst:ATY39_01035"/>
<evidence type="ECO:0000313" key="10">
    <source>
        <dbReference type="EMBL" id="AMW98124.1"/>
    </source>
</evidence>
<dbReference type="GO" id="GO:0016020">
    <property type="term" value="C:membrane"/>
    <property type="evidence" value="ECO:0007669"/>
    <property type="project" value="InterPro"/>
</dbReference>
<keyword evidence="4 7" id="KW-0418">Kinase</keyword>
<dbReference type="Pfam" id="PF07730">
    <property type="entry name" value="HisKA_3"/>
    <property type="match status" value="1"/>
</dbReference>
<evidence type="ECO:0000256" key="3">
    <source>
        <dbReference type="ARBA" id="ARBA00022741"/>
    </source>
</evidence>
<dbReference type="GO" id="GO:0005524">
    <property type="term" value="F:ATP binding"/>
    <property type="evidence" value="ECO:0007669"/>
    <property type="project" value="UniProtKB-UniRule"/>
</dbReference>
<feature type="domain" description="Histidine kinase" evidence="9">
    <location>
        <begin position="183"/>
        <end position="380"/>
    </location>
</feature>
<dbReference type="InterPro" id="IPR050482">
    <property type="entry name" value="Sensor_HK_TwoCompSys"/>
</dbReference>
<keyword evidence="5 7" id="KW-0067">ATP-binding</keyword>
<dbReference type="GO" id="GO:0000155">
    <property type="term" value="F:phosphorelay sensor kinase activity"/>
    <property type="evidence" value="ECO:0007669"/>
    <property type="project" value="UniProtKB-UniRule"/>
</dbReference>
<dbReference type="Pfam" id="PF05384">
    <property type="entry name" value="DegS"/>
    <property type="match status" value="1"/>
</dbReference>
<dbReference type="Proteomes" id="UP000076021">
    <property type="component" value="Chromosome"/>
</dbReference>
<dbReference type="InterPro" id="IPR003594">
    <property type="entry name" value="HATPase_dom"/>
</dbReference>
<dbReference type="STRING" id="241244.ATY39_01035"/>
<evidence type="ECO:0000256" key="4">
    <source>
        <dbReference type="ARBA" id="ARBA00022777"/>
    </source>
</evidence>
<dbReference type="Gene3D" id="3.30.565.10">
    <property type="entry name" value="Histidine kinase-like ATPase, C-terminal domain"/>
    <property type="match status" value="1"/>
</dbReference>
<evidence type="ECO:0000256" key="6">
    <source>
        <dbReference type="ARBA" id="ARBA00023012"/>
    </source>
</evidence>
<dbReference type="AlphaFoldDB" id="A0A143H8R8"/>
<dbReference type="EC" id="3.1.3.-" evidence="7"/>
<evidence type="ECO:0000259" key="9">
    <source>
        <dbReference type="PROSITE" id="PS50109"/>
    </source>
</evidence>
<dbReference type="Pfam" id="PF02518">
    <property type="entry name" value="HATPase_c"/>
    <property type="match status" value="1"/>
</dbReference>
<dbReference type="PANTHER" id="PTHR24421:SF55">
    <property type="entry name" value="SENSOR HISTIDINE KINASE YDFH"/>
    <property type="match status" value="1"/>
</dbReference>
<evidence type="ECO:0000256" key="1">
    <source>
        <dbReference type="ARBA" id="ARBA00000085"/>
    </source>
</evidence>
<dbReference type="GO" id="GO:0004721">
    <property type="term" value="F:phosphoprotein phosphatase activity"/>
    <property type="evidence" value="ECO:0007669"/>
    <property type="project" value="UniProtKB-UniRule"/>
</dbReference>
<comment type="subcellular location">
    <subcellularLocation>
        <location evidence="7">Cytoplasm</location>
    </subcellularLocation>
</comment>
<evidence type="ECO:0000256" key="7">
    <source>
        <dbReference type="PIRNR" id="PIRNR003169"/>
    </source>
</evidence>
<keyword evidence="7" id="KW-0378">Hydrolase</keyword>
<reference evidence="11" key="2">
    <citation type="submission" date="2016-03" db="EMBL/GenBank/DDBJ databases">
        <authorList>
            <person name="Ploux O."/>
        </authorList>
    </citation>
    <scope>NUCLEOTIDE SEQUENCE [LARGE SCALE GENOMIC DNA]</scope>
    <source>
        <strain evidence="11">PP9</strain>
    </source>
</reference>
<dbReference type="Gene3D" id="1.20.5.1930">
    <property type="match status" value="1"/>
</dbReference>
<dbReference type="RefSeq" id="WP_066784547.1">
    <property type="nucleotide sequence ID" value="NZ_CP014806.1"/>
</dbReference>
<dbReference type="GO" id="GO:0005737">
    <property type="term" value="C:cytoplasm"/>
    <property type="evidence" value="ECO:0007669"/>
    <property type="project" value="UniProtKB-SubCell"/>
</dbReference>
<dbReference type="PROSITE" id="PS50109">
    <property type="entry name" value="HIS_KIN"/>
    <property type="match status" value="1"/>
</dbReference>
<dbReference type="InterPro" id="IPR011712">
    <property type="entry name" value="Sig_transdc_His_kin_sub3_dim/P"/>
</dbReference>
<keyword evidence="7" id="KW-0963">Cytoplasm</keyword>
<dbReference type="InterPro" id="IPR005467">
    <property type="entry name" value="His_kinase_dom"/>
</dbReference>
<dbReference type="GO" id="GO:0046983">
    <property type="term" value="F:protein dimerization activity"/>
    <property type="evidence" value="ECO:0007669"/>
    <property type="project" value="InterPro"/>
</dbReference>
<evidence type="ECO:0000313" key="11">
    <source>
        <dbReference type="Proteomes" id="UP000076021"/>
    </source>
</evidence>
<dbReference type="SUPFAM" id="SSF55874">
    <property type="entry name" value="ATPase domain of HSP90 chaperone/DNA topoisomerase II/histidine kinase"/>
    <property type="match status" value="1"/>
</dbReference>
<organism evidence="10 11">
    <name type="scientific">Rummeliibacillus stabekisii</name>
    <dbReference type="NCBI Taxonomy" id="241244"/>
    <lineage>
        <taxon>Bacteria</taxon>
        <taxon>Bacillati</taxon>
        <taxon>Bacillota</taxon>
        <taxon>Bacilli</taxon>
        <taxon>Bacillales</taxon>
        <taxon>Caryophanaceae</taxon>
        <taxon>Rummeliibacillus</taxon>
    </lineage>
</organism>
<keyword evidence="3 7" id="KW-0547">Nucleotide-binding</keyword>
<dbReference type="InterPro" id="IPR008595">
    <property type="entry name" value="DegS"/>
</dbReference>
<gene>
    <name evidence="10" type="ORF">ATY39_01035</name>
</gene>
<evidence type="ECO:0000256" key="8">
    <source>
        <dbReference type="SAM" id="Coils"/>
    </source>
</evidence>
<dbReference type="CDD" id="cd16917">
    <property type="entry name" value="HATPase_UhpB-NarQ-NarX-like"/>
    <property type="match status" value="1"/>
</dbReference>
<dbReference type="PANTHER" id="PTHR24421">
    <property type="entry name" value="NITRATE/NITRITE SENSOR PROTEIN NARX-RELATED"/>
    <property type="match status" value="1"/>
</dbReference>
<comment type="function">
    <text evidence="7">Member of the two-component regulatory system DegS/DegU, which plays an important role in the transition growth phase.</text>
</comment>
<dbReference type="InterPro" id="IPR036890">
    <property type="entry name" value="HATPase_C_sf"/>
</dbReference>
<dbReference type="PIRSF" id="PIRSF003169">
    <property type="entry name" value="STHK_DegS"/>
    <property type="match status" value="1"/>
</dbReference>
<dbReference type="InterPro" id="IPR016381">
    <property type="entry name" value="Sig_transdc_His_kinase_DegS"/>
</dbReference>
<sequence>MLNDKFDLESLDLIFNRMIKTIDESKNDIFTISEQSRKTFDEMKLELEQVRSKIKEVILENDVLEKKSRLSRVRLAEVSKNFNIYSEAEIQKAYDQANKIQIRYSILQAEERLLRDKRDDLERRMRSLLDTIERADHLVSQVNVVLNYLTVDLKSIRPALENAKMREDYTMKIIEATEEERKRISREIHDGPAQMLANVLLRTDIINRTYQERGIEKALLEIVELKGLVRDALHEVRRIIYDLRPMALDDLGIVPTLKKYLSSVEEYHQGTKVYFQSIGEQTRLDSKYEVAIFRLVQECVNNAIQHGKSQQVWVKLESCKDFINISIKDDGIGFNPQTTKQNSFGLIGMKERVDLLGGEMNLNSVEKQGTRIMFKIPIKTK</sequence>
<comment type="catalytic activity">
    <reaction evidence="1 7">
        <text>ATP + protein L-histidine = ADP + protein N-phospho-L-histidine.</text>
        <dbReference type="EC" id="2.7.13.3"/>
    </reaction>
</comment>
<feature type="coiled-coil region" evidence="8">
    <location>
        <begin position="104"/>
        <end position="138"/>
    </location>
</feature>
<name>A0A143H8R8_9BACL</name>